<proteinExistence type="predicted"/>
<dbReference type="AlphaFoldDB" id="A0A0A1X119"/>
<accession>A0A0A1X119</accession>
<sequence>MSVPICRSCCAKTGRTVLINSLSKCPDTGQSNRQFSKHPNQISRDEWNFIRNFGNEMYKNYLLMRSLKKDKTCNSRLSQGLRPATAEKFVPEKTAKKAVKKSRLKVLPSIPFIHNFDFLKKLNFVVGAGAGAAQLSIPLKAQQLRTYEDSSGGKLRAAGKFPKIATTVSQPFYKLASSGGPVNAASPVLDRLPAVGRVHANWFGHDIGYKMAPGTGAVALDFVTSPTAALTGQRNEALESKIPKEGFRTKTSTKTKDPRGIGFVNKYRAFGSSDGQERNLRYYDLMRMESFRRKRADLLKYGFVPGIMRDFGLPMYTGEVPDELGYVEDDAAYIQHIDHLDPESFRYAADTRQNYLNPNDGDIGNCKSLFPPQGKTPINAARLGNKEAIKYLTRIGVLPEANVKGTVDGSQSTKARSIGGLTNDRHSKYVPFVEFPRQALHSDIEDMEAYEYLRHFGGHLHGNFARTTSGLREFEDSNYLRHTADLQRDSMADAAGMFDSAMPSKYLLYGGEPRQSKKADYYKQFRQFGDPRHGTFVGTAGLGYVDEFDYPYRTVEPRLVDMMGPAYGMGDAEATRYLKDTGDRSGEFERRKYTSRTQANVSAAATASKYIGNSGYLRENRIRRRRKVGPFTNKKFARYLGQTGVPGIVGATGGRNSFEVIKRPSINLRTSQTVRRETGFFTQEPPRYIRHTLIPRREDSSGIEADLAYIREKRLHKQSKTAAEGPLMHTRFPGYEGRTFGTLPAKAGLGSIRRSFIPYTQTRRFGSFPGYNFRDPRFSRYSRPPRQGTINDFRYGEAAKNMRSFRMPFQRPPYLDYFRDSTYSRHPMIRRRKRFTRYGDKISQNFEANSFGGDPYGMGYFETPSGNIQTDPLLGSRFGKQLRKSEKNVDQENENMQILADFLAQEQEGYIYDPGYTGHFHPFYSRYKDSVNYGLNELHQLNTVMLSPEEQRERDSARLKSLNLFYNIINFPDMEMEVLVPEDTTSFDYDREAKLAHIEEKKLSLIHVAKLLKGDRKRRFFPVVFHEPFDKEKPWTWIQNFPIRIPNEVLKRLPAHLLQSLKTWQRQQALMWEKPIEEIPLTLKRDKKRRRGSK</sequence>
<reference evidence="1" key="1">
    <citation type="submission" date="2014-11" db="EMBL/GenBank/DDBJ databases">
        <authorList>
            <person name="Geib S."/>
        </authorList>
    </citation>
    <scope>NUCLEOTIDE SEQUENCE</scope>
</reference>
<gene>
    <name evidence="1" type="primary">rnr</name>
    <name evidence="1" type="ORF">g.19374</name>
</gene>
<organism evidence="1">
    <name type="scientific">Zeugodacus cucurbitae</name>
    <name type="common">Melon fruit fly</name>
    <name type="synonym">Bactrocera cucurbitae</name>
    <dbReference type="NCBI Taxonomy" id="28588"/>
    <lineage>
        <taxon>Eukaryota</taxon>
        <taxon>Metazoa</taxon>
        <taxon>Ecdysozoa</taxon>
        <taxon>Arthropoda</taxon>
        <taxon>Hexapoda</taxon>
        <taxon>Insecta</taxon>
        <taxon>Pterygota</taxon>
        <taxon>Neoptera</taxon>
        <taxon>Endopterygota</taxon>
        <taxon>Diptera</taxon>
        <taxon>Brachycera</taxon>
        <taxon>Muscomorpha</taxon>
        <taxon>Tephritoidea</taxon>
        <taxon>Tephritidae</taxon>
        <taxon>Zeugodacus</taxon>
        <taxon>Zeugodacus</taxon>
    </lineage>
</organism>
<dbReference type="EMBL" id="GBXI01009822">
    <property type="protein sequence ID" value="JAD04470.1"/>
    <property type="molecule type" value="Transcribed_RNA"/>
</dbReference>
<reference evidence="1" key="2">
    <citation type="journal article" date="2015" name="Gigascience">
        <title>Reconstructing a comprehensive transcriptome assembly of a white-pupal translocated strain of the pest fruit fly Bactrocera cucurbitae.</title>
        <authorList>
            <person name="Sim S.B."/>
            <person name="Calla B."/>
            <person name="Hall B."/>
            <person name="DeRego T."/>
            <person name="Geib S.M."/>
        </authorList>
    </citation>
    <scope>NUCLEOTIDE SEQUENCE</scope>
</reference>
<evidence type="ECO:0000313" key="1">
    <source>
        <dbReference type="EMBL" id="JAD04470.1"/>
    </source>
</evidence>
<name>A0A0A1X119_ZEUCU</name>
<protein>
    <submittedName>
        <fullName evidence="1">Ribonuclease R</fullName>
    </submittedName>
</protein>